<dbReference type="Proteomes" id="UP000003781">
    <property type="component" value="Unassembled WGS sequence"/>
</dbReference>
<dbReference type="AlphaFoldDB" id="A3IHG4"/>
<evidence type="ECO:0000313" key="2">
    <source>
        <dbReference type="Proteomes" id="UP000003781"/>
    </source>
</evidence>
<reference evidence="1 2" key="1">
    <citation type="submission" date="2007-03" db="EMBL/GenBank/DDBJ databases">
        <authorList>
            <person name="Stal L."/>
            <person name="Ferriera S."/>
            <person name="Johnson J."/>
            <person name="Kravitz S."/>
            <person name="Beeson K."/>
            <person name="Sutton G."/>
            <person name="Rogers Y.-H."/>
            <person name="Friedman R."/>
            <person name="Frazier M."/>
            <person name="Venter J.C."/>
        </authorList>
    </citation>
    <scope>NUCLEOTIDE SEQUENCE [LARGE SCALE GENOMIC DNA]</scope>
    <source>
        <strain evidence="1 2">CCY0110</strain>
    </source>
</reference>
<organism evidence="1 2">
    <name type="scientific">Crocosphaera chwakensis CCY0110</name>
    <dbReference type="NCBI Taxonomy" id="391612"/>
    <lineage>
        <taxon>Bacteria</taxon>
        <taxon>Bacillati</taxon>
        <taxon>Cyanobacteriota</taxon>
        <taxon>Cyanophyceae</taxon>
        <taxon>Oscillatoriophycideae</taxon>
        <taxon>Chroococcales</taxon>
        <taxon>Aphanothecaceae</taxon>
        <taxon>Crocosphaera</taxon>
        <taxon>Crocosphaera chwakensis</taxon>
    </lineage>
</organism>
<dbReference type="EMBL" id="AAXW01000002">
    <property type="protein sequence ID" value="EAZ93246.1"/>
    <property type="molecule type" value="Genomic_DNA"/>
</dbReference>
<name>A3IHG4_9CHRO</name>
<sequence>MGCKISSMFTKPQLIGIICPLYKVMQIY</sequence>
<accession>A3IHG4</accession>
<keyword evidence="2" id="KW-1185">Reference proteome</keyword>
<comment type="caution">
    <text evidence="1">The sequence shown here is derived from an EMBL/GenBank/DDBJ whole genome shotgun (WGS) entry which is preliminary data.</text>
</comment>
<protein>
    <submittedName>
        <fullName evidence="1">Uncharacterized protein</fullName>
    </submittedName>
</protein>
<evidence type="ECO:0000313" key="1">
    <source>
        <dbReference type="EMBL" id="EAZ93246.1"/>
    </source>
</evidence>
<proteinExistence type="predicted"/>
<gene>
    <name evidence="1" type="ORF">CY0110_15662</name>
</gene>